<evidence type="ECO:0000256" key="3">
    <source>
        <dbReference type="ARBA" id="ARBA00022777"/>
    </source>
</evidence>
<dbReference type="AlphaFoldDB" id="A0A4V1BMN7"/>
<feature type="region of interest" description="Disordered" evidence="5">
    <location>
        <begin position="1"/>
        <end position="41"/>
    </location>
</feature>
<sequence length="446" mass="46758">MPPSANASSRGCWRGSRSRAVRSPTRASCSTPPRPNGRACTKRAEPAENMARMKFAVRSRPAPALPGVQGPARVDRRTAALLTRVRSGDVAVCDHVDLDRATAQALVDAGVVGVVNAGPLISGRYPNLGPQVLVDAGVSVIDQAGAELLARLKDGAPVRLDEGVVYSGEDQIATGRHLDATLVGTEMASARRGLAAQLDSFTHNSTEFLRREQDLLLHGHGLPQTSTSMAGRPVVVVVRSHDWEGELRGIKPFIREQDPVLVGVDGGADALAAAGHRPDVVVISAGAEPPSAQVLRRARDVVVLVERGAGRAVTEPLERMNLRPARFETSATGEDAALLMAAGAEARLIVGVGMHATLDEFLDRGRSGLASTFLTRLKVGPTLVDAAAIPTLYDGAVRPRHLLGVTLAGLLALAAAVGITPVGQEWVADLEPTVSTAVENLRGLLP</sequence>
<dbReference type="OrthoDB" id="5169996at2"/>
<name>A0A4V1BMN7_9ACTN</name>
<evidence type="ECO:0000256" key="2">
    <source>
        <dbReference type="ARBA" id="ARBA00022741"/>
    </source>
</evidence>
<dbReference type="GO" id="GO:0016301">
    <property type="term" value="F:kinase activity"/>
    <property type="evidence" value="ECO:0007669"/>
    <property type="project" value="UniProtKB-KW"/>
</dbReference>
<accession>A0A4V1BMN7</accession>
<evidence type="ECO:0000313" key="7">
    <source>
        <dbReference type="EMBL" id="QBX57012.1"/>
    </source>
</evidence>
<dbReference type="Pfam" id="PF12555">
    <property type="entry name" value="SteA-like_C"/>
    <property type="match status" value="1"/>
</dbReference>
<evidence type="ECO:0000256" key="5">
    <source>
        <dbReference type="SAM" id="MobiDB-lite"/>
    </source>
</evidence>
<evidence type="ECO:0000256" key="1">
    <source>
        <dbReference type="ARBA" id="ARBA00022679"/>
    </source>
</evidence>
<gene>
    <name evidence="7" type="ORF">EXE58_17270</name>
</gene>
<proteinExistence type="predicted"/>
<keyword evidence="3" id="KW-0418">Kinase</keyword>
<dbReference type="GO" id="GO:0009229">
    <property type="term" value="P:thiamine diphosphate biosynthetic process"/>
    <property type="evidence" value="ECO:0007669"/>
    <property type="project" value="InterPro"/>
</dbReference>
<evidence type="ECO:0000256" key="4">
    <source>
        <dbReference type="ARBA" id="ARBA00022840"/>
    </source>
</evidence>
<keyword evidence="4" id="KW-0067">ATP-binding</keyword>
<dbReference type="Proteomes" id="UP000294853">
    <property type="component" value="Chromosome"/>
</dbReference>
<reference evidence="7 8" key="1">
    <citation type="submission" date="2019-03" db="EMBL/GenBank/DDBJ databases">
        <title>Three New Species of Nocardioides, Nocardioides euryhalodurans sp. nov., Nocardioides seonyuensis sp. nov. and Nocardioides eburneoflavus sp. nov. Iolated from Soil.</title>
        <authorList>
            <person name="Roh S.G."/>
            <person name="Lee C."/>
            <person name="Kim M.-K."/>
            <person name="Kim S.B."/>
        </authorList>
    </citation>
    <scope>NUCLEOTIDE SEQUENCE [LARGE SCALE GENOMIC DNA]</scope>
    <source>
        <strain evidence="7 8">MMS17-SY207-3</strain>
    </source>
</reference>
<keyword evidence="1" id="KW-0808">Transferase</keyword>
<protein>
    <recommendedName>
        <fullName evidence="6">SteA-like C-terminal domain-containing protein</fullName>
    </recommendedName>
</protein>
<keyword evidence="2" id="KW-0547">Nucleotide-binding</keyword>
<dbReference type="EMBL" id="CP038436">
    <property type="protein sequence ID" value="QBX57012.1"/>
    <property type="molecule type" value="Genomic_DNA"/>
</dbReference>
<feature type="domain" description="SteA-like C-terminal" evidence="6">
    <location>
        <begin position="388"/>
        <end position="427"/>
    </location>
</feature>
<dbReference type="NCBIfam" id="NF040608">
    <property type="entry name" value="division_SteA"/>
    <property type="match status" value="1"/>
</dbReference>
<organism evidence="7 8">
    <name type="scientific">Nocardioides seonyuensis</name>
    <dbReference type="NCBI Taxonomy" id="2518371"/>
    <lineage>
        <taxon>Bacteria</taxon>
        <taxon>Bacillati</taxon>
        <taxon>Actinomycetota</taxon>
        <taxon>Actinomycetes</taxon>
        <taxon>Propionibacteriales</taxon>
        <taxon>Nocardioidaceae</taxon>
        <taxon>Nocardioides</taxon>
    </lineage>
</organism>
<dbReference type="InterPro" id="IPR036759">
    <property type="entry name" value="TPK_catalytic_sf"/>
</dbReference>
<evidence type="ECO:0000259" key="6">
    <source>
        <dbReference type="Pfam" id="PF12555"/>
    </source>
</evidence>
<dbReference type="GO" id="GO:0005524">
    <property type="term" value="F:ATP binding"/>
    <property type="evidence" value="ECO:0007669"/>
    <property type="project" value="UniProtKB-KW"/>
</dbReference>
<dbReference type="InterPro" id="IPR047795">
    <property type="entry name" value="Put_SteA-like"/>
</dbReference>
<dbReference type="InterPro" id="IPR022215">
    <property type="entry name" value="SteA-like_C"/>
</dbReference>
<dbReference type="SUPFAM" id="SSF63999">
    <property type="entry name" value="Thiamin pyrophosphokinase, catalytic domain"/>
    <property type="match status" value="1"/>
</dbReference>
<dbReference type="KEGG" id="nsn:EXE58_17270"/>
<evidence type="ECO:0000313" key="8">
    <source>
        <dbReference type="Proteomes" id="UP000294853"/>
    </source>
</evidence>
<dbReference type="GO" id="GO:0004788">
    <property type="term" value="F:thiamine diphosphokinase activity"/>
    <property type="evidence" value="ECO:0007669"/>
    <property type="project" value="InterPro"/>
</dbReference>
<keyword evidence="8" id="KW-1185">Reference proteome</keyword>